<accession>G3HZL6</accession>
<organism evidence="1 2">
    <name type="scientific">Cricetulus griseus</name>
    <name type="common">Chinese hamster</name>
    <name type="synonym">Cricetulus barabensis griseus</name>
    <dbReference type="NCBI Taxonomy" id="10029"/>
    <lineage>
        <taxon>Eukaryota</taxon>
        <taxon>Metazoa</taxon>
        <taxon>Chordata</taxon>
        <taxon>Craniata</taxon>
        <taxon>Vertebrata</taxon>
        <taxon>Euteleostomi</taxon>
        <taxon>Mammalia</taxon>
        <taxon>Eutheria</taxon>
        <taxon>Euarchontoglires</taxon>
        <taxon>Glires</taxon>
        <taxon>Rodentia</taxon>
        <taxon>Myomorpha</taxon>
        <taxon>Muroidea</taxon>
        <taxon>Cricetidae</taxon>
        <taxon>Cricetinae</taxon>
        <taxon>Cricetulus</taxon>
    </lineage>
</organism>
<reference evidence="2" key="1">
    <citation type="journal article" date="2011" name="Nat. Biotechnol.">
        <title>The genomic sequence of the Chinese hamster ovary (CHO)-K1 cell line.</title>
        <authorList>
            <person name="Xu X."/>
            <person name="Nagarajan H."/>
            <person name="Lewis N.E."/>
            <person name="Pan S."/>
            <person name="Cai Z."/>
            <person name="Liu X."/>
            <person name="Chen W."/>
            <person name="Xie M."/>
            <person name="Wang W."/>
            <person name="Hammond S."/>
            <person name="Andersen M.R."/>
            <person name="Neff N."/>
            <person name="Passarelli B."/>
            <person name="Koh W."/>
            <person name="Fan H.C."/>
            <person name="Wang J."/>
            <person name="Gui Y."/>
            <person name="Lee K.H."/>
            <person name="Betenbaugh M.J."/>
            <person name="Quake S.R."/>
            <person name="Famili I."/>
            <person name="Palsson B.O."/>
            <person name="Wang J."/>
        </authorList>
    </citation>
    <scope>NUCLEOTIDE SEQUENCE [LARGE SCALE GENOMIC DNA]</scope>
    <source>
        <strain evidence="2">CHO K1 cell line</strain>
    </source>
</reference>
<gene>
    <name evidence="1" type="ORF">I79_016523</name>
</gene>
<sequence length="66" mass="7644">MEWQSRGPLYGLGKKVSQNWESTKWERTAGRTPWRSQSKLSKGTIETFLGQFKDRCEPSEQVALLI</sequence>
<name>G3HZL6_CRIGR</name>
<proteinExistence type="predicted"/>
<dbReference type="Proteomes" id="UP000001075">
    <property type="component" value="Unassembled WGS sequence"/>
</dbReference>
<dbReference type="EMBL" id="JH000973">
    <property type="protein sequence ID" value="EGV97038.1"/>
    <property type="molecule type" value="Genomic_DNA"/>
</dbReference>
<dbReference type="AlphaFoldDB" id="G3HZL6"/>
<evidence type="ECO:0000313" key="1">
    <source>
        <dbReference type="EMBL" id="EGV97038.1"/>
    </source>
</evidence>
<dbReference type="InParanoid" id="G3HZL6"/>
<protein>
    <submittedName>
        <fullName evidence="1">Uncharacterized protein</fullName>
    </submittedName>
</protein>
<evidence type="ECO:0000313" key="2">
    <source>
        <dbReference type="Proteomes" id="UP000001075"/>
    </source>
</evidence>